<dbReference type="Proteomes" id="UP000440578">
    <property type="component" value="Unassembled WGS sequence"/>
</dbReference>
<proteinExistence type="predicted"/>
<feature type="compositionally biased region" description="Low complexity" evidence="1">
    <location>
        <begin position="37"/>
        <end position="50"/>
    </location>
</feature>
<dbReference type="AlphaFoldDB" id="A0A6A4VJH6"/>
<protein>
    <recommendedName>
        <fullName evidence="4">Stathmin domain-containing protein 1</fullName>
    </recommendedName>
</protein>
<dbReference type="OrthoDB" id="10057469at2759"/>
<sequence>MGCGESKPARTKIKVTTARPAGRGDPTEEAVDLTKPRSGVSGVSGRSTGSAPPALSGQLVVEDDLDIPNCDLGESLDARNGTLLFGSAKSHSAMSQESADSGIYDLDETYSHVITEHSPADVIAEVERSFKPPYELELEVVGKAVPRLLSGYQKNRMEEKQILQSLREEGLIAMPKGKATNGLSFDIVDIKETDGVQRRGPSAVQDRLPAIQLQNLEARRQAHQKKLDPDADQREKLERRKAAEEERVRRIAMKQQHIEEAKQKRIEEKGEQLEKKIDSALDKRQKHLNELRDKLKNRQDHAKQVQLKKALRNFGGVVTHQHSASRPQLTEEEDHFFN</sequence>
<evidence type="ECO:0008006" key="4">
    <source>
        <dbReference type="Google" id="ProtNLM"/>
    </source>
</evidence>
<accession>A0A6A4VJH6</accession>
<evidence type="ECO:0000313" key="3">
    <source>
        <dbReference type="Proteomes" id="UP000440578"/>
    </source>
</evidence>
<name>A0A6A4VJH6_AMPAM</name>
<dbReference type="EMBL" id="VIIS01001948">
    <property type="protein sequence ID" value="KAF0290508.1"/>
    <property type="molecule type" value="Genomic_DNA"/>
</dbReference>
<evidence type="ECO:0000313" key="2">
    <source>
        <dbReference type="EMBL" id="KAF0290508.1"/>
    </source>
</evidence>
<evidence type="ECO:0000256" key="1">
    <source>
        <dbReference type="SAM" id="MobiDB-lite"/>
    </source>
</evidence>
<keyword evidence="3" id="KW-1185">Reference proteome</keyword>
<gene>
    <name evidence="2" type="ORF">FJT64_011302</name>
</gene>
<dbReference type="Gene3D" id="6.10.280.30">
    <property type="match status" value="1"/>
</dbReference>
<feature type="region of interest" description="Disordered" evidence="1">
    <location>
        <begin position="220"/>
        <end position="244"/>
    </location>
</feature>
<reference evidence="2 3" key="1">
    <citation type="submission" date="2019-07" db="EMBL/GenBank/DDBJ databases">
        <title>Draft genome assembly of a fouling barnacle, Amphibalanus amphitrite (Darwin, 1854): The first reference genome for Thecostraca.</title>
        <authorList>
            <person name="Kim W."/>
        </authorList>
    </citation>
    <scope>NUCLEOTIDE SEQUENCE [LARGE SCALE GENOMIC DNA]</scope>
    <source>
        <strain evidence="2">SNU_AA5</strain>
        <tissue evidence="2">Soma without cirri and trophi</tissue>
    </source>
</reference>
<feature type="region of interest" description="Disordered" evidence="1">
    <location>
        <begin position="1"/>
        <end position="55"/>
    </location>
</feature>
<feature type="region of interest" description="Disordered" evidence="1">
    <location>
        <begin position="318"/>
        <end position="338"/>
    </location>
</feature>
<comment type="caution">
    <text evidence="2">The sequence shown here is derived from an EMBL/GenBank/DDBJ whole genome shotgun (WGS) entry which is preliminary data.</text>
</comment>
<organism evidence="2 3">
    <name type="scientific">Amphibalanus amphitrite</name>
    <name type="common">Striped barnacle</name>
    <name type="synonym">Balanus amphitrite</name>
    <dbReference type="NCBI Taxonomy" id="1232801"/>
    <lineage>
        <taxon>Eukaryota</taxon>
        <taxon>Metazoa</taxon>
        <taxon>Ecdysozoa</taxon>
        <taxon>Arthropoda</taxon>
        <taxon>Crustacea</taxon>
        <taxon>Multicrustacea</taxon>
        <taxon>Cirripedia</taxon>
        <taxon>Thoracica</taxon>
        <taxon>Thoracicalcarea</taxon>
        <taxon>Balanomorpha</taxon>
        <taxon>Balanoidea</taxon>
        <taxon>Balanidae</taxon>
        <taxon>Amphibalaninae</taxon>
        <taxon>Amphibalanus</taxon>
    </lineage>
</organism>